<dbReference type="PANTHER" id="PTHR36926">
    <property type="entry name" value="COLICIN V PRODUCTION PROTEIN"/>
    <property type="match status" value="1"/>
</dbReference>
<evidence type="ECO:0000256" key="2">
    <source>
        <dbReference type="ARBA" id="ARBA00022692"/>
    </source>
</evidence>
<accession>A0A5J6PV86</accession>
<feature type="transmembrane region" description="Helical" evidence="5">
    <location>
        <begin position="101"/>
        <end position="123"/>
    </location>
</feature>
<dbReference type="Proteomes" id="UP000325713">
    <property type="component" value="Chromosome"/>
</dbReference>
<feature type="transmembrane region" description="Helical" evidence="5">
    <location>
        <begin position="7"/>
        <end position="25"/>
    </location>
</feature>
<reference evidence="6 7" key="1">
    <citation type="submission" date="2018-08" db="EMBL/GenBank/DDBJ databases">
        <title>Neisseria zalophi ATCC BAA-2455 complete genome.</title>
        <authorList>
            <person name="Veseli I.A."/>
            <person name="Buttler R."/>
            <person name="Mascarenhas dos Santos A.C."/>
            <person name="Pombert J.-F."/>
        </authorList>
    </citation>
    <scope>NUCLEOTIDE SEQUENCE [LARGE SCALE GENOMIC DNA]</scope>
    <source>
        <strain evidence="6 7">ATCC BAA-2455</strain>
    </source>
</reference>
<dbReference type="PANTHER" id="PTHR36926:SF1">
    <property type="entry name" value="COLICIN V PRODUCTION PROTEIN"/>
    <property type="match status" value="1"/>
</dbReference>
<dbReference type="InterPro" id="IPR052719">
    <property type="entry name" value="CvpA-like"/>
</dbReference>
<proteinExistence type="predicted"/>
<organism evidence="6 7">
    <name type="scientific">Neisseria zalophi</name>
    <dbReference type="NCBI Taxonomy" id="640030"/>
    <lineage>
        <taxon>Bacteria</taxon>
        <taxon>Pseudomonadati</taxon>
        <taxon>Pseudomonadota</taxon>
        <taxon>Betaproteobacteria</taxon>
        <taxon>Neisseriales</taxon>
        <taxon>Neisseriaceae</taxon>
        <taxon>Neisseria</taxon>
    </lineage>
</organism>
<dbReference type="GO" id="GO:0016020">
    <property type="term" value="C:membrane"/>
    <property type="evidence" value="ECO:0007669"/>
    <property type="project" value="UniProtKB-SubCell"/>
</dbReference>
<feature type="transmembrane region" description="Helical" evidence="5">
    <location>
        <begin position="60"/>
        <end position="81"/>
    </location>
</feature>
<evidence type="ECO:0000256" key="5">
    <source>
        <dbReference type="SAM" id="Phobius"/>
    </source>
</evidence>
<keyword evidence="4 5" id="KW-0472">Membrane</keyword>
<gene>
    <name evidence="6" type="ORF">D0T92_08860</name>
</gene>
<dbReference type="OrthoDB" id="9810601at2"/>
<dbReference type="Pfam" id="PF02674">
    <property type="entry name" value="Colicin_V"/>
    <property type="match status" value="1"/>
</dbReference>
<feature type="transmembrane region" description="Helical" evidence="5">
    <location>
        <begin position="31"/>
        <end position="48"/>
    </location>
</feature>
<dbReference type="AlphaFoldDB" id="A0A5J6PV86"/>
<evidence type="ECO:0000313" key="7">
    <source>
        <dbReference type="Proteomes" id="UP000325713"/>
    </source>
</evidence>
<keyword evidence="3 5" id="KW-1133">Transmembrane helix</keyword>
<dbReference type="GO" id="GO:0009403">
    <property type="term" value="P:toxin biosynthetic process"/>
    <property type="evidence" value="ECO:0007669"/>
    <property type="project" value="InterPro"/>
</dbReference>
<dbReference type="EMBL" id="CP031700">
    <property type="protein sequence ID" value="QEY26629.1"/>
    <property type="molecule type" value="Genomic_DNA"/>
</dbReference>
<keyword evidence="7" id="KW-1185">Reference proteome</keyword>
<dbReference type="RefSeq" id="WP_151052074.1">
    <property type="nucleotide sequence ID" value="NZ_CP031700.1"/>
</dbReference>
<evidence type="ECO:0000313" key="6">
    <source>
        <dbReference type="EMBL" id="QEY26629.1"/>
    </source>
</evidence>
<protein>
    <submittedName>
        <fullName evidence="6">CvpA family protein</fullName>
    </submittedName>
</protein>
<comment type="subcellular location">
    <subcellularLocation>
        <location evidence="1">Membrane</location>
        <topology evidence="1">Multi-pass membrane protein</topology>
    </subcellularLocation>
</comment>
<sequence>MAMFDILAFGLILISAIISMMRGMIAEITSLLIWIVAFIVAKLYAAPFSEMAFSTVEPQAFGVAIAFIVLFIAAWLVQHLLRSLLTSAVKAVGLGGINRLLGGVVGALKGIILVTLAVIVCLFTDLPQSEGWQQSFSAVYFEALARVAVPYLSSVLTDQIHYPTP</sequence>
<keyword evidence="2 5" id="KW-0812">Transmembrane</keyword>
<name>A0A5J6PV86_9NEIS</name>
<evidence type="ECO:0000256" key="3">
    <source>
        <dbReference type="ARBA" id="ARBA00022989"/>
    </source>
</evidence>
<evidence type="ECO:0000256" key="1">
    <source>
        <dbReference type="ARBA" id="ARBA00004141"/>
    </source>
</evidence>
<dbReference type="KEGG" id="nzl:D0T92_08860"/>
<dbReference type="InterPro" id="IPR003825">
    <property type="entry name" value="Colicin-V_CvpA"/>
</dbReference>
<evidence type="ECO:0000256" key="4">
    <source>
        <dbReference type="ARBA" id="ARBA00023136"/>
    </source>
</evidence>